<feature type="compositionally biased region" description="Acidic residues" evidence="1">
    <location>
        <begin position="169"/>
        <end position="178"/>
    </location>
</feature>
<reference evidence="3" key="1">
    <citation type="submission" date="2025-08" db="UniProtKB">
        <authorList>
            <consortium name="RefSeq"/>
        </authorList>
    </citation>
    <scope>IDENTIFICATION</scope>
    <source>
        <tissue evidence="3">Tentacle</tissue>
    </source>
</reference>
<dbReference type="OrthoDB" id="10264038at2759"/>
<gene>
    <name evidence="3" type="primary">LOC116307417</name>
</gene>
<feature type="region of interest" description="Disordered" evidence="1">
    <location>
        <begin position="156"/>
        <end position="229"/>
    </location>
</feature>
<sequence length="229" mass="25201">MDGHMMMAMNIHREICGAVMGGGVSLETEQIIRCSKIAVVKVEEITQLIKDALEEDEQERMIGKVGVFESAKNHITTMITESTEMDLTDALQNASEQSKKACRSLGEQKPSSNWHSELKVPGPGTAQIGHGGENTWSSLQEDLIIIESDEEKAAVSKSPMFETKTQVVSDEDSEEEDVVILTSEKVSTKSPTLETPLVTDPNTVKNPNEKQTAISSATKKNKKRKKKRT</sequence>
<accession>A0A6P8J1X3</accession>
<feature type="compositionally biased region" description="Basic residues" evidence="1">
    <location>
        <begin position="219"/>
        <end position="229"/>
    </location>
</feature>
<dbReference type="KEGG" id="aten:116307417"/>
<dbReference type="InterPro" id="IPR027408">
    <property type="entry name" value="PNPase/RNase_PH_dom_sf"/>
</dbReference>
<evidence type="ECO:0000313" key="2">
    <source>
        <dbReference type="Proteomes" id="UP000515163"/>
    </source>
</evidence>
<evidence type="ECO:0000313" key="3">
    <source>
        <dbReference type="RefSeq" id="XP_031573529.1"/>
    </source>
</evidence>
<dbReference type="RefSeq" id="XP_031573529.1">
    <property type="nucleotide sequence ID" value="XM_031717669.1"/>
</dbReference>
<dbReference type="Proteomes" id="UP000515163">
    <property type="component" value="Unplaced"/>
</dbReference>
<dbReference type="InParanoid" id="A0A6P8J1X3"/>
<keyword evidence="2" id="KW-1185">Reference proteome</keyword>
<feature type="compositionally biased region" description="Polar residues" evidence="1">
    <location>
        <begin position="200"/>
        <end position="218"/>
    </location>
</feature>
<organism evidence="2 3">
    <name type="scientific">Actinia tenebrosa</name>
    <name type="common">Australian red waratah sea anemone</name>
    <dbReference type="NCBI Taxonomy" id="6105"/>
    <lineage>
        <taxon>Eukaryota</taxon>
        <taxon>Metazoa</taxon>
        <taxon>Cnidaria</taxon>
        <taxon>Anthozoa</taxon>
        <taxon>Hexacorallia</taxon>
        <taxon>Actiniaria</taxon>
        <taxon>Actiniidae</taxon>
        <taxon>Actinia</taxon>
    </lineage>
</organism>
<protein>
    <submittedName>
        <fullName evidence="3">Exosome complex component RRP45-like isoform X1</fullName>
    </submittedName>
</protein>
<evidence type="ECO:0000256" key="1">
    <source>
        <dbReference type="SAM" id="MobiDB-lite"/>
    </source>
</evidence>
<dbReference type="Gene3D" id="3.30.230.70">
    <property type="entry name" value="GHMP Kinase, N-terminal domain"/>
    <property type="match status" value="1"/>
</dbReference>
<dbReference type="InterPro" id="IPR036345">
    <property type="entry name" value="ExoRNase_PH_dom2_sf"/>
</dbReference>
<proteinExistence type="predicted"/>
<name>A0A6P8J1X3_ACTTE</name>
<dbReference type="SUPFAM" id="SSF55666">
    <property type="entry name" value="Ribonuclease PH domain 2-like"/>
    <property type="match status" value="1"/>
</dbReference>
<feature type="compositionally biased region" description="Polar residues" evidence="1">
    <location>
        <begin position="184"/>
        <end position="193"/>
    </location>
</feature>
<dbReference type="AlphaFoldDB" id="A0A6P8J1X3"/>
<dbReference type="GeneID" id="116307417"/>